<accession>A0ABY6LGP4</accession>
<dbReference type="Proteomes" id="UP001235939">
    <property type="component" value="Chromosome 18"/>
</dbReference>
<keyword evidence="3" id="KW-1185">Reference proteome</keyword>
<name>A0ABY6LGP4_9ARAC</name>
<evidence type="ECO:0000313" key="2">
    <source>
        <dbReference type="EMBL" id="UYV80243.1"/>
    </source>
</evidence>
<dbReference type="Gene3D" id="3.30.420.10">
    <property type="entry name" value="Ribonuclease H-like superfamily/Ribonuclease H"/>
    <property type="match status" value="1"/>
</dbReference>
<reference evidence="2 3" key="1">
    <citation type="submission" date="2022-01" db="EMBL/GenBank/DDBJ databases">
        <title>A chromosomal length assembly of Cordylochernes scorpioides.</title>
        <authorList>
            <person name="Zeh D."/>
            <person name="Zeh J."/>
        </authorList>
    </citation>
    <scope>NUCLEOTIDE SEQUENCE [LARGE SCALE GENOMIC DNA]</scope>
    <source>
        <strain evidence="2">IN4F17</strain>
        <tissue evidence="2">Whole Body</tissue>
    </source>
</reference>
<proteinExistence type="predicted"/>
<evidence type="ECO:0008006" key="4">
    <source>
        <dbReference type="Google" id="ProtNLM"/>
    </source>
</evidence>
<evidence type="ECO:0000256" key="1">
    <source>
        <dbReference type="SAM" id="MobiDB-lite"/>
    </source>
</evidence>
<organism evidence="2 3">
    <name type="scientific">Cordylochernes scorpioides</name>
    <dbReference type="NCBI Taxonomy" id="51811"/>
    <lineage>
        <taxon>Eukaryota</taxon>
        <taxon>Metazoa</taxon>
        <taxon>Ecdysozoa</taxon>
        <taxon>Arthropoda</taxon>
        <taxon>Chelicerata</taxon>
        <taxon>Arachnida</taxon>
        <taxon>Pseudoscorpiones</taxon>
        <taxon>Cheliferoidea</taxon>
        <taxon>Chernetidae</taxon>
        <taxon>Cordylochernes</taxon>
    </lineage>
</organism>
<sequence length="291" mass="32570">MLNNCGMHRHTGPAPGIKVWGGIGYHSRTTLIPISRTLNSQRYISEVLEPVVLPYLQGLPIAIFQQDNARPHVSSIIQRFFVNRQIELPSLQARSPELSPKENMWPRQQPLRANADQLRLNTPDAKVCSTEPSNSLQGLIQIHHRKEAQIELLYYMQHRTQQQPPGSYTDSPQKESRDRAPILQSAQKPTTASRSDTCPVATLCQAQMKKEEGKQLQDGQGVIIQAEDPSLQVGGRPMMVTASQMRGLTQRQDQYRWASVRPLDPKATQDCWAEAECGKACRSSLTATSAL</sequence>
<dbReference type="EMBL" id="CP092880">
    <property type="protein sequence ID" value="UYV80243.1"/>
    <property type="molecule type" value="Genomic_DNA"/>
</dbReference>
<feature type="compositionally biased region" description="Polar residues" evidence="1">
    <location>
        <begin position="160"/>
        <end position="171"/>
    </location>
</feature>
<dbReference type="InterPro" id="IPR036397">
    <property type="entry name" value="RNaseH_sf"/>
</dbReference>
<feature type="compositionally biased region" description="Polar residues" evidence="1">
    <location>
        <begin position="184"/>
        <end position="196"/>
    </location>
</feature>
<feature type="region of interest" description="Disordered" evidence="1">
    <location>
        <begin position="160"/>
        <end position="197"/>
    </location>
</feature>
<gene>
    <name evidence="2" type="ORF">LAZ67_18002134</name>
</gene>
<evidence type="ECO:0000313" key="3">
    <source>
        <dbReference type="Proteomes" id="UP001235939"/>
    </source>
</evidence>
<protein>
    <recommendedName>
        <fullName evidence="4">Transposase</fullName>
    </recommendedName>
</protein>